<reference evidence="1" key="1">
    <citation type="journal article" date="2020" name="Stud. Mycol.">
        <title>101 Dothideomycetes genomes: a test case for predicting lifestyles and emergence of pathogens.</title>
        <authorList>
            <person name="Haridas S."/>
            <person name="Albert R."/>
            <person name="Binder M."/>
            <person name="Bloem J."/>
            <person name="Labutti K."/>
            <person name="Salamov A."/>
            <person name="Andreopoulos B."/>
            <person name="Baker S."/>
            <person name="Barry K."/>
            <person name="Bills G."/>
            <person name="Bluhm B."/>
            <person name="Cannon C."/>
            <person name="Castanera R."/>
            <person name="Culley D."/>
            <person name="Daum C."/>
            <person name="Ezra D."/>
            <person name="Gonzalez J."/>
            <person name="Henrissat B."/>
            <person name="Kuo A."/>
            <person name="Liang C."/>
            <person name="Lipzen A."/>
            <person name="Lutzoni F."/>
            <person name="Magnuson J."/>
            <person name="Mondo S."/>
            <person name="Nolan M."/>
            <person name="Ohm R."/>
            <person name="Pangilinan J."/>
            <person name="Park H.-J."/>
            <person name="Ramirez L."/>
            <person name="Alfaro M."/>
            <person name="Sun H."/>
            <person name="Tritt A."/>
            <person name="Yoshinaga Y."/>
            <person name="Zwiers L.-H."/>
            <person name="Turgeon B."/>
            <person name="Goodwin S."/>
            <person name="Spatafora J."/>
            <person name="Crous P."/>
            <person name="Grigoriev I."/>
        </authorList>
    </citation>
    <scope>NUCLEOTIDE SEQUENCE</scope>
    <source>
        <strain evidence="1">ATCC 200398</strain>
    </source>
</reference>
<dbReference type="EMBL" id="MU003497">
    <property type="protein sequence ID" value="KAF2474956.1"/>
    <property type="molecule type" value="Genomic_DNA"/>
</dbReference>
<organism evidence="1 2">
    <name type="scientific">Lindgomyces ingoldianus</name>
    <dbReference type="NCBI Taxonomy" id="673940"/>
    <lineage>
        <taxon>Eukaryota</taxon>
        <taxon>Fungi</taxon>
        <taxon>Dikarya</taxon>
        <taxon>Ascomycota</taxon>
        <taxon>Pezizomycotina</taxon>
        <taxon>Dothideomycetes</taxon>
        <taxon>Pleosporomycetidae</taxon>
        <taxon>Pleosporales</taxon>
        <taxon>Lindgomycetaceae</taxon>
        <taxon>Lindgomyces</taxon>
    </lineage>
</organism>
<name>A0ACB6R719_9PLEO</name>
<comment type="caution">
    <text evidence="1">The sequence shown here is derived from an EMBL/GenBank/DDBJ whole genome shotgun (WGS) entry which is preliminary data.</text>
</comment>
<keyword evidence="2" id="KW-1185">Reference proteome</keyword>
<proteinExistence type="predicted"/>
<sequence>MSHCDQAIGPRVDPSCRSFDFTLYFQDLFFTITPNAALLILLVLPGVRLLKAQDVVRRTKSAAVKAALYVVLFTCQTIFLALRSRQPQLHTPASVAAEVFAVVTTLAVASISWLQHHRSEQPSALLAIFFALISLLNVARVRSLWLIPHSTGPAVLQTLVLLQGVSVLFAESLGKKNALRFPEKFHSSGPEPFTGFWNLVGFSWLLGTLSRGYHSILSVDDLPDLDYRLHSEALREKLARLLTYLTTDDKTQKRSLLVACLRAYAPSFLSAIIPRLILSALKFTQPFMITKLIHFVGEKGMPDDFGRGLIGAYTLVYLGMAVSTALYGYMTFRFLIRLRGGLIALIYQQTVEARAVDLSSISGLTLMGTDVERIVLNFQTIHEVWASLVDISIAIFLLQRQMFLACLVPGVVTFIFVLATFKFSAWAKAAQRVWIENVERRLGITTVVIGAMRTVKMLGLSEKMSKIISNFRTVEIDSSSRYRKILIGIIFFSVLPQNLAPMLTFAVFYAIAAARDDNSILAGQAFASLSLIALVTLPALTFIKAIPALIQCFSSFDRIQEYCSQPVRPRHLLENPSSHQAPLGDDKIGSEVELAIMQPSCLQTTVDQPLIRFRNQDIAWEKAGPAILKTLRANIHERRFTVVLGPTGSGKSTLLESILDEAISLGGDTDRRFSTAAYCAQVPWLINGSVRDNIVADASGLVDEKWYATVLWTCGLESDIATLGQRDRTPVGNGGSNLSGGQRQRVSLARAVYSRKKLILLDDVLSGVDARNAALISERLLGRQGLLRRGLSTVVLVTHAPSLISLADDAIIVGNGTITEFGSIDLLRASGGYVAGLQLKSQSESGGIETSSSDEEPSHPANNVAATATEALMELNVEAHDLKRQTGDFSVYSYYSRAGGHGTVATMLIIVALWVFCTEFSVVVVDWWSAANAKSQDRSNNRLYLGVYVGMGFLGAGFLLSELWLIFVTIISRTAKHLHEDLLKTTMSAPLRFFQETDVGSITNRQVESFSQDMELIGLDLPTIAANYIIALFECVAKVILLAVFAKYLSATLPLIAGSVFFVQRFYLRTSRQVRLLDIEAKGPVYLHFLETTNGANTVRAFGWQRAFRQKLHTLLDHSQKPVYLLYCIQQWLALALDLIVAVLAAVLVTILVVWRDSFDPGAVGVSLVTVMTFNQVLALLVKSWTALETSIGAVGRVKSFVEKTISEEKELGIGQPLVAPDNWPTRGAICFQNVTATYKSGGHPVLRNLSISIAAGEKVAICGRSGSGKTSFILSILHMINFTGSISIDGVETQSLIPSDLRSRINVVPQEPFLMPRSIRFNIDPLGQVRDEAIISTLRRLKIWDRVMDCGGLDAQTSLSLWSVGERQLLCLARAMVRKSQILILDEATSSVDALTESVMQDAVDGEVSTRTVLAVVHRLRYIERFDKVAVLDGGVLVEFDKPSTLLAGTSLLADMYKAGKQDRNSE</sequence>
<evidence type="ECO:0000313" key="1">
    <source>
        <dbReference type="EMBL" id="KAF2474956.1"/>
    </source>
</evidence>
<accession>A0ACB6R719</accession>
<evidence type="ECO:0000313" key="2">
    <source>
        <dbReference type="Proteomes" id="UP000799755"/>
    </source>
</evidence>
<dbReference type="Proteomes" id="UP000799755">
    <property type="component" value="Unassembled WGS sequence"/>
</dbReference>
<gene>
    <name evidence="1" type="ORF">BDR25DRAFT_214121</name>
</gene>
<protein>
    <submittedName>
        <fullName evidence="1">Multidrug resistance-associated protein</fullName>
    </submittedName>
</protein>